<sequence>MEYLRIDPTDTARWDRVWKLYEESFPLAERRKKDDHLRAHADERFFPLSAWEGEELIGLIFFWEWDSYRYLEYLAVNPELRGQSFGSQMLKYLRDSEHTIILEIDPLSNELSVRRLQFYERAGYTLTPYRFMHLPYRLEAEPQELLILSYPNMITKEQHNDFVRFVNEEVIRYCEGYPFNQAPIS</sequence>
<dbReference type="SUPFAM" id="SSF55729">
    <property type="entry name" value="Acyl-CoA N-acyltransferases (Nat)"/>
    <property type="match status" value="1"/>
</dbReference>
<evidence type="ECO:0000259" key="1">
    <source>
        <dbReference type="PROSITE" id="PS51186"/>
    </source>
</evidence>
<reference evidence="2 3" key="1">
    <citation type="submission" date="2016-08" db="EMBL/GenBank/DDBJ databases">
        <authorList>
            <person name="Seilhamer J.J."/>
        </authorList>
    </citation>
    <scope>NUCLEOTIDE SEQUENCE [LARGE SCALE GENOMIC DNA]</scope>
    <source>
        <strain evidence="2">M3/6</strain>
    </source>
</reference>
<dbReference type="STRING" id="1642647.PSM36_1099"/>
<protein>
    <recommendedName>
        <fullName evidence="1">N-acetyltransferase domain-containing protein</fullName>
    </recommendedName>
</protein>
<name>A0A1R3T8L3_9BACT</name>
<accession>A0A1R3T8L3</accession>
<dbReference type="PROSITE" id="PS51186">
    <property type="entry name" value="GNAT"/>
    <property type="match status" value="1"/>
</dbReference>
<dbReference type="RefSeq" id="WP_019538955.1">
    <property type="nucleotide sequence ID" value="NZ_LT605205.1"/>
</dbReference>
<dbReference type="InterPro" id="IPR000182">
    <property type="entry name" value="GNAT_dom"/>
</dbReference>
<evidence type="ECO:0000313" key="2">
    <source>
        <dbReference type="EMBL" id="SCD19924.1"/>
    </source>
</evidence>
<dbReference type="CDD" id="cd04301">
    <property type="entry name" value="NAT_SF"/>
    <property type="match status" value="1"/>
</dbReference>
<dbReference type="Pfam" id="PF00583">
    <property type="entry name" value="Acetyltransf_1"/>
    <property type="match status" value="1"/>
</dbReference>
<dbReference type="Gene3D" id="3.40.630.30">
    <property type="match status" value="1"/>
</dbReference>
<gene>
    <name evidence="2" type="ORF">PSM36_1099</name>
</gene>
<dbReference type="AlphaFoldDB" id="A0A1R3T8L3"/>
<dbReference type="InterPro" id="IPR016181">
    <property type="entry name" value="Acyl_CoA_acyltransferase"/>
</dbReference>
<dbReference type="GO" id="GO:0016747">
    <property type="term" value="F:acyltransferase activity, transferring groups other than amino-acyl groups"/>
    <property type="evidence" value="ECO:0007669"/>
    <property type="project" value="InterPro"/>
</dbReference>
<dbReference type="KEGG" id="psac:PSM36_1099"/>
<dbReference type="EMBL" id="LT605205">
    <property type="protein sequence ID" value="SCD19924.1"/>
    <property type="molecule type" value="Genomic_DNA"/>
</dbReference>
<keyword evidence="3" id="KW-1185">Reference proteome</keyword>
<proteinExistence type="predicted"/>
<feature type="domain" description="N-acetyltransferase" evidence="1">
    <location>
        <begin position="4"/>
        <end position="141"/>
    </location>
</feature>
<dbReference type="Proteomes" id="UP000187464">
    <property type="component" value="Chromosome I"/>
</dbReference>
<organism evidence="2 3">
    <name type="scientific">Proteiniphilum saccharofermentans</name>
    <dbReference type="NCBI Taxonomy" id="1642647"/>
    <lineage>
        <taxon>Bacteria</taxon>
        <taxon>Pseudomonadati</taxon>
        <taxon>Bacteroidota</taxon>
        <taxon>Bacteroidia</taxon>
        <taxon>Bacteroidales</taxon>
        <taxon>Dysgonomonadaceae</taxon>
        <taxon>Proteiniphilum</taxon>
    </lineage>
</organism>
<evidence type="ECO:0000313" key="3">
    <source>
        <dbReference type="Proteomes" id="UP000187464"/>
    </source>
</evidence>